<comment type="cofactor">
    <cofactor evidence="1 9">
        <name>pyridoxal 5'-phosphate</name>
        <dbReference type="ChEBI" id="CHEBI:597326"/>
    </cofactor>
</comment>
<dbReference type="PROSITE" id="PS00879">
    <property type="entry name" value="ODR_DC_2_2"/>
    <property type="match status" value="1"/>
</dbReference>
<dbReference type="EC" id="4.1.1.17" evidence="6"/>
<dbReference type="InterPro" id="IPR009006">
    <property type="entry name" value="Ala_racemase/Decarboxylase_C"/>
</dbReference>
<dbReference type="FunFam" id="3.20.20.10:FF:000005">
    <property type="entry name" value="Ornithine decarboxylase"/>
    <property type="match status" value="1"/>
</dbReference>
<protein>
    <recommendedName>
        <fullName evidence="6">ornithine decarboxylase</fullName>
        <ecNumber evidence="6">4.1.1.17</ecNumber>
    </recommendedName>
</protein>
<evidence type="ECO:0000256" key="1">
    <source>
        <dbReference type="ARBA" id="ARBA00001933"/>
    </source>
</evidence>
<proteinExistence type="evidence at transcript level"/>
<dbReference type="EMBL" id="AB561138">
    <property type="protein sequence ID" value="BAK32800.1"/>
    <property type="molecule type" value="mRNA"/>
</dbReference>
<sequence length="457" mass="49085">MPTLVTEAFQAKGAGPLSLKPPFSASGVKGKRVTALSAKEEGGISSFIQSIIHDKPEMDSPFLVLDLGVVMDLMDNWTNNLPTVQPFYAVKCNPNPCLLGALAALGSSFDCASRAEIESVLSLGVSPDKIIYANPCKSESHIKYAASVGVNVTTFDSKEEIDKIRKWHPKCELLIRIKPPGDSGARNALGLKYGALPEEVMPLLQAAQNAGLKVTGVSFHIGSGGADSQTYHGAIAAAKRVFDMASSELNMPRMKVLDIGGGFTCGKQFEAAALHVNEALQVHFGDEEGVVVIGEPGRYFAESAFTLASKVIGKRVRGEVREYWIDDGIYGSLNCIMFDFATVTCSPLACSSKPENPRCRDSKTYPSTVFGPTCDSLDTIFRDYQLPELELNDWLVFPNMGAYTTSSGTNFNGFSTSAIATYLACSSPIGREQAMIESAVMFANSMFSSFATPKPIV</sequence>
<dbReference type="InterPro" id="IPR000183">
    <property type="entry name" value="Orn/DAP/Arg_de-COase"/>
</dbReference>
<accession>F5HPS0</accession>
<dbReference type="InterPro" id="IPR029066">
    <property type="entry name" value="PLP-binding_barrel"/>
</dbReference>
<gene>
    <name evidence="11" type="primary">SfDC</name>
</gene>
<evidence type="ECO:0000256" key="2">
    <source>
        <dbReference type="ARBA" id="ARBA00008872"/>
    </source>
</evidence>
<dbReference type="InterPro" id="IPR022644">
    <property type="entry name" value="De-COase2_N"/>
</dbReference>
<feature type="domain" description="Orn/DAP/Arg decarboxylase 2 N-terminal" evidence="10">
    <location>
        <begin position="70"/>
        <end position="301"/>
    </location>
</feature>
<dbReference type="PANTHER" id="PTHR11482">
    <property type="entry name" value="ARGININE/DIAMINOPIMELATE/ORNITHINE DECARBOXYLASE"/>
    <property type="match status" value="1"/>
</dbReference>
<dbReference type="Pfam" id="PF02784">
    <property type="entry name" value="Orn_Arg_deC_N"/>
    <property type="match status" value="1"/>
</dbReference>
<keyword evidence="4" id="KW-0456">Lyase</keyword>
<name>F5HPS0_SOPFL</name>
<dbReference type="BRENDA" id="4.1.1.B12">
    <property type="organism ID" value="8929"/>
</dbReference>
<evidence type="ECO:0000256" key="6">
    <source>
        <dbReference type="ARBA" id="ARBA00034138"/>
    </source>
</evidence>
<comment type="similarity">
    <text evidence="2">Belongs to the Orn/Lys/Arg decarboxylase class-II family.</text>
</comment>
<evidence type="ECO:0000256" key="5">
    <source>
        <dbReference type="ARBA" id="ARBA00034115"/>
    </source>
</evidence>
<comment type="catalytic activity">
    <reaction evidence="8">
        <text>L-ornithine + H(+) = putrescine + CO2</text>
        <dbReference type="Rhea" id="RHEA:22964"/>
        <dbReference type="ChEBI" id="CHEBI:15378"/>
        <dbReference type="ChEBI" id="CHEBI:16526"/>
        <dbReference type="ChEBI" id="CHEBI:46911"/>
        <dbReference type="ChEBI" id="CHEBI:326268"/>
        <dbReference type="EC" id="4.1.1.17"/>
    </reaction>
</comment>
<comment type="pathway">
    <text evidence="5">Amine and polyamine biosynthesis; putrescine biosynthesis via L-ornithine pathway; putrescine from L-ornithine: step 1/1.</text>
</comment>
<dbReference type="Gene3D" id="2.40.37.10">
    <property type="entry name" value="Lyase, Ornithine Decarboxylase, Chain A, domain 1"/>
    <property type="match status" value="1"/>
</dbReference>
<evidence type="ECO:0000256" key="3">
    <source>
        <dbReference type="ARBA" id="ARBA00022898"/>
    </source>
</evidence>
<dbReference type="PRINTS" id="PR01182">
    <property type="entry name" value="ORNDCRBXLASE"/>
</dbReference>
<dbReference type="PROSITE" id="PS00878">
    <property type="entry name" value="ODR_DC_2_1"/>
    <property type="match status" value="1"/>
</dbReference>
<evidence type="ECO:0000256" key="9">
    <source>
        <dbReference type="PIRSR" id="PIRSR600183-50"/>
    </source>
</evidence>
<dbReference type="GO" id="GO:0004586">
    <property type="term" value="F:ornithine decarboxylase activity"/>
    <property type="evidence" value="ECO:0007669"/>
    <property type="project" value="UniProtKB-EC"/>
</dbReference>
<keyword evidence="3 9" id="KW-0663">Pyridoxal phosphate</keyword>
<dbReference type="SMR" id="F5HPS0"/>
<organism evidence="11">
    <name type="scientific">Sophora flavescens</name>
    <name type="common">Shrubby sophora</name>
    <name type="synonym">Radiusia flavescens</name>
    <dbReference type="NCBI Taxonomy" id="49840"/>
    <lineage>
        <taxon>Eukaryota</taxon>
        <taxon>Viridiplantae</taxon>
        <taxon>Streptophyta</taxon>
        <taxon>Embryophyta</taxon>
        <taxon>Tracheophyta</taxon>
        <taxon>Spermatophyta</taxon>
        <taxon>Magnoliopsida</taxon>
        <taxon>eudicotyledons</taxon>
        <taxon>Gunneridae</taxon>
        <taxon>Pentapetalae</taxon>
        <taxon>rosids</taxon>
        <taxon>fabids</taxon>
        <taxon>Fabales</taxon>
        <taxon>Fabaceae</taxon>
        <taxon>Papilionoideae</taxon>
        <taxon>50 kb inversion clade</taxon>
        <taxon>genistoids sensu lato</taxon>
        <taxon>core genistoids</taxon>
        <taxon>Sophoreae</taxon>
        <taxon>Sophora</taxon>
    </lineage>
</organism>
<evidence type="ECO:0000256" key="8">
    <source>
        <dbReference type="ARBA" id="ARBA00049127"/>
    </source>
</evidence>
<dbReference type="SUPFAM" id="SSF50621">
    <property type="entry name" value="Alanine racemase C-terminal domain-like"/>
    <property type="match status" value="1"/>
</dbReference>
<dbReference type="InterPro" id="IPR022653">
    <property type="entry name" value="De-COase2_pyr-phos_BS"/>
</dbReference>
<dbReference type="InterPro" id="IPR022657">
    <property type="entry name" value="De-COase2_CS"/>
</dbReference>
<dbReference type="PRINTS" id="PR01179">
    <property type="entry name" value="ODADCRBXLASE"/>
</dbReference>
<evidence type="ECO:0000259" key="10">
    <source>
        <dbReference type="Pfam" id="PF02784"/>
    </source>
</evidence>
<evidence type="ECO:0000256" key="4">
    <source>
        <dbReference type="ARBA" id="ARBA00023239"/>
    </source>
</evidence>
<dbReference type="GO" id="GO:0033387">
    <property type="term" value="P:putrescine biosynthetic process from arginine, via ornithine"/>
    <property type="evidence" value="ECO:0007669"/>
    <property type="project" value="UniProtKB-UniPathway"/>
</dbReference>
<evidence type="ECO:0000313" key="11">
    <source>
        <dbReference type="EMBL" id="BAK32800.1"/>
    </source>
</evidence>
<dbReference type="AlphaFoldDB" id="F5HPS0"/>
<feature type="modified residue" description="N6-(pyridoxal phosphate)lysine" evidence="9">
    <location>
        <position position="91"/>
    </location>
</feature>
<dbReference type="PANTHER" id="PTHR11482:SF6">
    <property type="entry name" value="ORNITHINE DECARBOXYLASE 1-RELATED"/>
    <property type="match status" value="1"/>
</dbReference>
<dbReference type="CDD" id="cd00622">
    <property type="entry name" value="PLPDE_III_ODC"/>
    <property type="match status" value="1"/>
</dbReference>
<feature type="active site" description="Proton donor" evidence="9">
    <location>
        <position position="374"/>
    </location>
</feature>
<dbReference type="InterPro" id="IPR002433">
    <property type="entry name" value="Orn_de-COase"/>
</dbReference>
<dbReference type="UniPathway" id="UPA00535">
    <property type="reaction ID" value="UER00288"/>
</dbReference>
<reference evidence="11" key="1">
    <citation type="journal article" date="2012" name="Plant Cell">
        <title>Lysine decarboxylase catalyzes the first step of quinolizidine alkaloid biosynthesis and coevolved with alkaloid production in leguminosae.</title>
        <authorList>
            <person name="Bunsupa S."/>
            <person name="Katayama K."/>
            <person name="Ikeura E."/>
            <person name="Oikawa A."/>
            <person name="Toyooka K."/>
            <person name="Saito K."/>
            <person name="Yamazaki M."/>
        </authorList>
    </citation>
    <scope>NUCLEOTIDE SEQUENCE</scope>
</reference>
<evidence type="ECO:0000256" key="7">
    <source>
        <dbReference type="ARBA" id="ARBA00046672"/>
    </source>
</evidence>
<dbReference type="GO" id="GO:0005737">
    <property type="term" value="C:cytoplasm"/>
    <property type="evidence" value="ECO:0007669"/>
    <property type="project" value="TreeGrafter"/>
</dbReference>
<dbReference type="SUPFAM" id="SSF51419">
    <property type="entry name" value="PLP-binding barrel"/>
    <property type="match status" value="1"/>
</dbReference>
<dbReference type="Gene3D" id="3.20.20.10">
    <property type="entry name" value="Alanine racemase"/>
    <property type="match status" value="1"/>
</dbReference>
<comment type="subunit">
    <text evidence="7">Homodimer. Only the dimer is catalytically active, as the active sites are constructed of residues from both monomers.</text>
</comment>